<evidence type="ECO:0000256" key="4">
    <source>
        <dbReference type="ARBA" id="ARBA00023134"/>
    </source>
</evidence>
<dbReference type="InterPro" id="IPR036525">
    <property type="entry name" value="Tubulin/FtsZ_GTPase_sf"/>
</dbReference>
<evidence type="ECO:0000313" key="7">
    <source>
        <dbReference type="Proteomes" id="UP000655225"/>
    </source>
</evidence>
<accession>A0A834ZDM4</accession>
<dbReference type="Gene3D" id="3.40.50.1440">
    <property type="entry name" value="Tubulin/FtsZ, GTPase domain"/>
    <property type="match status" value="1"/>
</dbReference>
<name>A0A834ZDM4_TETSI</name>
<dbReference type="PANTHER" id="PTHR11588">
    <property type="entry name" value="TUBULIN"/>
    <property type="match status" value="1"/>
</dbReference>
<comment type="caution">
    <text evidence="6">The sequence shown here is derived from an EMBL/GenBank/DDBJ whole genome shotgun (WGS) entry which is preliminary data.</text>
</comment>
<keyword evidence="5" id="KW-0472">Membrane</keyword>
<proteinExistence type="inferred from homology"/>
<dbReference type="EMBL" id="JABCRI010000006">
    <property type="protein sequence ID" value="KAF8405095.1"/>
    <property type="molecule type" value="Genomic_DNA"/>
</dbReference>
<dbReference type="AlphaFoldDB" id="A0A834ZDM4"/>
<dbReference type="PRINTS" id="PR01161">
    <property type="entry name" value="TUBULIN"/>
</dbReference>
<dbReference type="GO" id="GO:0005874">
    <property type="term" value="C:microtubule"/>
    <property type="evidence" value="ECO:0007669"/>
    <property type="project" value="UniProtKB-KW"/>
</dbReference>
<organism evidence="6 7">
    <name type="scientific">Tetracentron sinense</name>
    <name type="common">Spur-leaf</name>
    <dbReference type="NCBI Taxonomy" id="13715"/>
    <lineage>
        <taxon>Eukaryota</taxon>
        <taxon>Viridiplantae</taxon>
        <taxon>Streptophyta</taxon>
        <taxon>Embryophyta</taxon>
        <taxon>Tracheophyta</taxon>
        <taxon>Spermatophyta</taxon>
        <taxon>Magnoliopsida</taxon>
        <taxon>Trochodendrales</taxon>
        <taxon>Trochodendraceae</taxon>
        <taxon>Tetracentron</taxon>
    </lineage>
</organism>
<evidence type="ECO:0000313" key="6">
    <source>
        <dbReference type="EMBL" id="KAF8405095.1"/>
    </source>
</evidence>
<feature type="transmembrane region" description="Helical" evidence="5">
    <location>
        <begin position="55"/>
        <end position="73"/>
    </location>
</feature>
<dbReference type="GO" id="GO:0007017">
    <property type="term" value="P:microtubule-based process"/>
    <property type="evidence" value="ECO:0007669"/>
    <property type="project" value="InterPro"/>
</dbReference>
<dbReference type="InterPro" id="IPR000217">
    <property type="entry name" value="Tubulin"/>
</dbReference>
<sequence length="148" mass="16906">MLPTTLPVADYNIGKEIVDLCLDQIRKQACRKLHWSPRVPCLQYLMLNTMLLVEALVWVLAPFFFSVCLLTMARNQSSALLSIPRCKSQLLLLNPTAMPFQPTPSLLEHTNVVVLLDNEVIYDIFQRSLDIERPTYTNLSRVCRGSGW</sequence>
<evidence type="ECO:0000256" key="5">
    <source>
        <dbReference type="SAM" id="Phobius"/>
    </source>
</evidence>
<dbReference type="GO" id="GO:0005525">
    <property type="term" value="F:GTP binding"/>
    <property type="evidence" value="ECO:0007669"/>
    <property type="project" value="UniProtKB-KW"/>
</dbReference>
<keyword evidence="2" id="KW-0493">Microtubule</keyword>
<keyword evidence="3" id="KW-0547">Nucleotide-binding</keyword>
<evidence type="ECO:0000256" key="2">
    <source>
        <dbReference type="ARBA" id="ARBA00022701"/>
    </source>
</evidence>
<evidence type="ECO:0000256" key="3">
    <source>
        <dbReference type="ARBA" id="ARBA00022741"/>
    </source>
</evidence>
<comment type="similarity">
    <text evidence="1">Belongs to the tubulin family.</text>
</comment>
<dbReference type="SUPFAM" id="SSF52490">
    <property type="entry name" value="Tubulin nucleotide-binding domain-like"/>
    <property type="match status" value="1"/>
</dbReference>
<gene>
    <name evidence="6" type="ORF">HHK36_009993</name>
</gene>
<reference evidence="6 7" key="1">
    <citation type="submission" date="2020-04" db="EMBL/GenBank/DDBJ databases">
        <title>Plant Genome Project.</title>
        <authorList>
            <person name="Zhang R.-G."/>
        </authorList>
    </citation>
    <scope>NUCLEOTIDE SEQUENCE [LARGE SCALE GENOMIC DNA]</scope>
    <source>
        <strain evidence="6">YNK0</strain>
        <tissue evidence="6">Leaf</tissue>
    </source>
</reference>
<protein>
    <submittedName>
        <fullName evidence="6">Uncharacterized protein</fullName>
    </submittedName>
</protein>
<keyword evidence="7" id="KW-1185">Reference proteome</keyword>
<evidence type="ECO:0000256" key="1">
    <source>
        <dbReference type="ARBA" id="ARBA00009636"/>
    </source>
</evidence>
<keyword evidence="4" id="KW-0342">GTP-binding</keyword>
<keyword evidence="5" id="KW-1133">Transmembrane helix</keyword>
<dbReference type="Proteomes" id="UP000655225">
    <property type="component" value="Unassembled WGS sequence"/>
</dbReference>
<dbReference type="OrthoDB" id="1662883at2759"/>
<keyword evidence="5" id="KW-0812">Transmembrane</keyword>